<protein>
    <recommendedName>
        <fullName evidence="4">Secreted protein</fullName>
    </recommendedName>
</protein>
<sequence length="57" mass="6486">MFFMWIHGAVIGFSSFFSSCTATSTFEMPMMRGVACQRNHVLLSSEELMDGEVWCKL</sequence>
<accession>A0A8T0IFE7</accession>
<comment type="caution">
    <text evidence="2">The sequence shown here is derived from an EMBL/GenBank/DDBJ whole genome shotgun (WGS) entry which is preliminary data.</text>
</comment>
<evidence type="ECO:0008006" key="4">
    <source>
        <dbReference type="Google" id="ProtNLM"/>
    </source>
</evidence>
<proteinExistence type="predicted"/>
<dbReference type="EMBL" id="CM026424">
    <property type="protein sequence ID" value="KAG0581557.1"/>
    <property type="molecule type" value="Genomic_DNA"/>
</dbReference>
<dbReference type="AlphaFoldDB" id="A0A8T0IFE7"/>
<gene>
    <name evidence="2" type="ORF">KC19_4G261300</name>
</gene>
<feature type="chain" id="PRO_5035944983" description="Secreted protein" evidence="1">
    <location>
        <begin position="23"/>
        <end position="57"/>
    </location>
</feature>
<evidence type="ECO:0000256" key="1">
    <source>
        <dbReference type="SAM" id="SignalP"/>
    </source>
</evidence>
<evidence type="ECO:0000313" key="3">
    <source>
        <dbReference type="Proteomes" id="UP000822688"/>
    </source>
</evidence>
<feature type="signal peptide" evidence="1">
    <location>
        <begin position="1"/>
        <end position="22"/>
    </location>
</feature>
<reference evidence="2" key="1">
    <citation type="submission" date="2020-06" db="EMBL/GenBank/DDBJ databases">
        <title>WGS assembly of Ceratodon purpureus strain R40.</title>
        <authorList>
            <person name="Carey S.B."/>
            <person name="Jenkins J."/>
            <person name="Shu S."/>
            <person name="Lovell J.T."/>
            <person name="Sreedasyam A."/>
            <person name="Maumus F."/>
            <person name="Tiley G.P."/>
            <person name="Fernandez-Pozo N."/>
            <person name="Barry K."/>
            <person name="Chen C."/>
            <person name="Wang M."/>
            <person name="Lipzen A."/>
            <person name="Daum C."/>
            <person name="Saski C.A."/>
            <person name="Payton A.C."/>
            <person name="Mcbreen J.C."/>
            <person name="Conrad R.E."/>
            <person name="Kollar L.M."/>
            <person name="Olsson S."/>
            <person name="Huttunen S."/>
            <person name="Landis J.B."/>
            <person name="Wickett N.J."/>
            <person name="Johnson M.G."/>
            <person name="Rensing S.A."/>
            <person name="Grimwood J."/>
            <person name="Schmutz J."/>
            <person name="Mcdaniel S.F."/>
        </authorList>
    </citation>
    <scope>NUCLEOTIDE SEQUENCE</scope>
    <source>
        <strain evidence="2">R40</strain>
    </source>
</reference>
<keyword evidence="3" id="KW-1185">Reference proteome</keyword>
<organism evidence="2 3">
    <name type="scientific">Ceratodon purpureus</name>
    <name type="common">Fire moss</name>
    <name type="synonym">Dicranum purpureum</name>
    <dbReference type="NCBI Taxonomy" id="3225"/>
    <lineage>
        <taxon>Eukaryota</taxon>
        <taxon>Viridiplantae</taxon>
        <taxon>Streptophyta</taxon>
        <taxon>Embryophyta</taxon>
        <taxon>Bryophyta</taxon>
        <taxon>Bryophytina</taxon>
        <taxon>Bryopsida</taxon>
        <taxon>Dicranidae</taxon>
        <taxon>Pseudoditrichales</taxon>
        <taxon>Ditrichaceae</taxon>
        <taxon>Ceratodon</taxon>
    </lineage>
</organism>
<dbReference type="Proteomes" id="UP000822688">
    <property type="component" value="Chromosome 4"/>
</dbReference>
<keyword evidence="1" id="KW-0732">Signal</keyword>
<evidence type="ECO:0000313" key="2">
    <source>
        <dbReference type="EMBL" id="KAG0581557.1"/>
    </source>
</evidence>
<name>A0A8T0IFE7_CERPU</name>